<dbReference type="AlphaFoldDB" id="A0A175YQL9"/>
<evidence type="ECO:0000313" key="2">
    <source>
        <dbReference type="EMBL" id="WOH12561.1"/>
    </source>
</evidence>
<dbReference type="InterPro" id="IPR003871">
    <property type="entry name" value="RFA1B/D_OB_1st"/>
</dbReference>
<feature type="domain" description="Replication protein A 70 kDa DNA-binding subunit B/D first OB fold" evidence="1">
    <location>
        <begin position="6"/>
        <end position="109"/>
    </location>
</feature>
<dbReference type="SUPFAM" id="SSF50249">
    <property type="entry name" value="Nucleic acid-binding proteins"/>
    <property type="match status" value="2"/>
</dbReference>
<name>A0A175YQL9_DAUCS</name>
<gene>
    <name evidence="2" type="ORF">DCAR_0832066</name>
</gene>
<accession>A0A175YQL9</accession>
<reference evidence="2" key="1">
    <citation type="journal article" date="2016" name="Nat. Genet.">
        <title>A high-quality carrot genome assembly provides new insights into carotenoid accumulation and asterid genome evolution.</title>
        <authorList>
            <person name="Iorizzo M."/>
            <person name="Ellison S."/>
            <person name="Senalik D."/>
            <person name="Zeng P."/>
            <person name="Satapoomin P."/>
            <person name="Huang J."/>
            <person name="Bowman M."/>
            <person name="Iovene M."/>
            <person name="Sanseverino W."/>
            <person name="Cavagnaro P."/>
            <person name="Yildiz M."/>
            <person name="Macko-Podgorni A."/>
            <person name="Moranska E."/>
            <person name="Grzebelus E."/>
            <person name="Grzebelus D."/>
            <person name="Ashrafi H."/>
            <person name="Zheng Z."/>
            <person name="Cheng S."/>
            <person name="Spooner D."/>
            <person name="Van Deynze A."/>
            <person name="Simon P."/>
        </authorList>
    </citation>
    <scope>NUCLEOTIDE SEQUENCE</scope>
    <source>
        <tissue evidence="2">Leaf</tissue>
    </source>
</reference>
<dbReference type="PANTHER" id="PTHR47165">
    <property type="entry name" value="OS03G0429900 PROTEIN"/>
    <property type="match status" value="1"/>
</dbReference>
<dbReference type="CDD" id="cd04480">
    <property type="entry name" value="RPA1_DBD_A_like"/>
    <property type="match status" value="1"/>
</dbReference>
<dbReference type="Proteomes" id="UP000077755">
    <property type="component" value="Chromosome 8"/>
</dbReference>
<evidence type="ECO:0000259" key="1">
    <source>
        <dbReference type="Pfam" id="PF02721"/>
    </source>
</evidence>
<dbReference type="PANTHER" id="PTHR47165:SF4">
    <property type="entry name" value="OS03G0429900 PROTEIN"/>
    <property type="match status" value="1"/>
</dbReference>
<organism evidence="2 3">
    <name type="scientific">Daucus carota subsp. sativus</name>
    <name type="common">Carrot</name>
    <dbReference type="NCBI Taxonomy" id="79200"/>
    <lineage>
        <taxon>Eukaryota</taxon>
        <taxon>Viridiplantae</taxon>
        <taxon>Streptophyta</taxon>
        <taxon>Embryophyta</taxon>
        <taxon>Tracheophyta</taxon>
        <taxon>Spermatophyta</taxon>
        <taxon>Magnoliopsida</taxon>
        <taxon>eudicotyledons</taxon>
        <taxon>Gunneridae</taxon>
        <taxon>Pentapetalae</taxon>
        <taxon>asterids</taxon>
        <taxon>campanulids</taxon>
        <taxon>Apiales</taxon>
        <taxon>Apiaceae</taxon>
        <taxon>Apioideae</taxon>
        <taxon>Scandiceae</taxon>
        <taxon>Daucinae</taxon>
        <taxon>Daucus</taxon>
        <taxon>Daucus sect. Daucus</taxon>
    </lineage>
</organism>
<keyword evidence="3" id="KW-1185">Reference proteome</keyword>
<dbReference type="InterPro" id="IPR012340">
    <property type="entry name" value="NA-bd_OB-fold"/>
</dbReference>
<proteinExistence type="predicted"/>
<dbReference type="Gene3D" id="2.40.50.140">
    <property type="entry name" value="Nucleic acid-binding proteins"/>
    <property type="match status" value="2"/>
</dbReference>
<dbReference type="EMBL" id="CP093350">
    <property type="protein sequence ID" value="WOH12561.1"/>
    <property type="molecule type" value="Genomic_DNA"/>
</dbReference>
<dbReference type="Gramene" id="KZM85112">
    <property type="protein sequence ID" value="KZM85112"/>
    <property type="gene ID" value="DCAR_027466"/>
</dbReference>
<evidence type="ECO:0000313" key="3">
    <source>
        <dbReference type="Proteomes" id="UP000077755"/>
    </source>
</evidence>
<sequence>MDITPYQMISNLQPGRKNDWRLKIRVTRMWRPSNQEGETVGINLIFVDELGERIHAWIQRAYIPLLENQLTEGEIYVIQNFVVRQYTASTVCRCFRNDLWIHLNNITEVLPPEGAVFIAPHVFQFTELSDIFDAARQTEYLIDVVGICQLIQPVSTFTNQYNEQRTKIHFRITDTHTSTPVVFYDELATAFHHAVVDAVEQPAIVIISSCKAQCLTAVKSRTQLQVIVSIGAGEESSRHD</sequence>
<protein>
    <recommendedName>
        <fullName evidence="1">Replication protein A 70 kDa DNA-binding subunit B/D first OB fold domain-containing protein</fullName>
    </recommendedName>
</protein>
<dbReference type="Pfam" id="PF02721">
    <property type="entry name" value="DUF223"/>
    <property type="match status" value="1"/>
</dbReference>
<reference evidence="2" key="2">
    <citation type="submission" date="2022-03" db="EMBL/GenBank/DDBJ databases">
        <title>Draft title - Genomic analysis of global carrot germplasm unveils the trajectory of domestication and the origin of high carotenoid orange carrot.</title>
        <authorList>
            <person name="Iorizzo M."/>
            <person name="Ellison S."/>
            <person name="Senalik D."/>
            <person name="Macko-Podgorni A."/>
            <person name="Grzebelus D."/>
            <person name="Bostan H."/>
            <person name="Rolling W."/>
            <person name="Curaba J."/>
            <person name="Simon P."/>
        </authorList>
    </citation>
    <scope>NUCLEOTIDE SEQUENCE</scope>
    <source>
        <tissue evidence="2">Leaf</tissue>
    </source>
</reference>